<evidence type="ECO:0000256" key="1">
    <source>
        <dbReference type="SAM" id="MobiDB-lite"/>
    </source>
</evidence>
<feature type="compositionally biased region" description="Basic and acidic residues" evidence="1">
    <location>
        <begin position="169"/>
        <end position="180"/>
    </location>
</feature>
<keyword evidence="3" id="KW-1185">Reference proteome</keyword>
<dbReference type="EMBL" id="JAAALK010000079">
    <property type="protein sequence ID" value="KAG8097273.1"/>
    <property type="molecule type" value="Genomic_DNA"/>
</dbReference>
<dbReference type="AlphaFoldDB" id="A0A8J6C1Y0"/>
<accession>A0A8J6C1Y0</accession>
<protein>
    <submittedName>
        <fullName evidence="2">Uncharacterized protein</fullName>
    </submittedName>
</protein>
<reference evidence="2" key="1">
    <citation type="journal article" date="2021" name="bioRxiv">
        <title>Whole Genome Assembly and Annotation of Northern Wild Rice, Zizania palustris L., Supports a Whole Genome Duplication in the Zizania Genus.</title>
        <authorList>
            <person name="Haas M."/>
            <person name="Kono T."/>
            <person name="Macchietto M."/>
            <person name="Millas R."/>
            <person name="McGilp L."/>
            <person name="Shao M."/>
            <person name="Duquette J."/>
            <person name="Hirsch C.N."/>
            <person name="Kimball J."/>
        </authorList>
    </citation>
    <scope>NUCLEOTIDE SEQUENCE</scope>
    <source>
        <tissue evidence="2">Fresh leaf tissue</tissue>
    </source>
</reference>
<reference evidence="2" key="2">
    <citation type="submission" date="2021-02" db="EMBL/GenBank/DDBJ databases">
        <authorList>
            <person name="Kimball J.A."/>
            <person name="Haas M.W."/>
            <person name="Macchietto M."/>
            <person name="Kono T."/>
            <person name="Duquette J."/>
            <person name="Shao M."/>
        </authorList>
    </citation>
    <scope>NUCLEOTIDE SEQUENCE</scope>
    <source>
        <tissue evidence="2">Fresh leaf tissue</tissue>
    </source>
</reference>
<dbReference type="EMBL" id="JAAALK010000079">
    <property type="protein sequence ID" value="KAG8097274.1"/>
    <property type="molecule type" value="Genomic_DNA"/>
</dbReference>
<sequence length="194" mass="21178">MRSSLPVLSDFKPGAKGDLVLVGGMGSSAVGLADCRGQSPLARRPILIGRCEAPLSLRSLLRSGSHQREAPLFLSEAPLAQPFDRDRTASKGDCPLQSARPTVGDLICWWALHFRILWKPPHGSICAERQRLLLCIGFVLNFQAEYGGGHAEKDDGAEKRRRPSRRRPAKAEKDGEEASRRNGGGLRGESSRRS</sequence>
<feature type="compositionally biased region" description="Basic residues" evidence="1">
    <location>
        <begin position="159"/>
        <end position="168"/>
    </location>
</feature>
<feature type="region of interest" description="Disordered" evidence="1">
    <location>
        <begin position="149"/>
        <end position="194"/>
    </location>
</feature>
<proteinExistence type="predicted"/>
<organism evidence="2 3">
    <name type="scientific">Zizania palustris</name>
    <name type="common">Northern wild rice</name>
    <dbReference type="NCBI Taxonomy" id="103762"/>
    <lineage>
        <taxon>Eukaryota</taxon>
        <taxon>Viridiplantae</taxon>
        <taxon>Streptophyta</taxon>
        <taxon>Embryophyta</taxon>
        <taxon>Tracheophyta</taxon>
        <taxon>Spermatophyta</taxon>
        <taxon>Magnoliopsida</taxon>
        <taxon>Liliopsida</taxon>
        <taxon>Poales</taxon>
        <taxon>Poaceae</taxon>
        <taxon>BOP clade</taxon>
        <taxon>Oryzoideae</taxon>
        <taxon>Oryzeae</taxon>
        <taxon>Zizaniinae</taxon>
        <taxon>Zizania</taxon>
    </lineage>
</organism>
<evidence type="ECO:0000313" key="2">
    <source>
        <dbReference type="EMBL" id="KAG8097273.1"/>
    </source>
</evidence>
<comment type="caution">
    <text evidence="2">The sequence shown here is derived from an EMBL/GenBank/DDBJ whole genome shotgun (WGS) entry which is preliminary data.</text>
</comment>
<name>A0A8J6C1Y0_ZIZPA</name>
<gene>
    <name evidence="2" type="ORF">GUJ93_ZPchr0013g34531</name>
</gene>
<dbReference type="Proteomes" id="UP000729402">
    <property type="component" value="Unassembled WGS sequence"/>
</dbReference>
<evidence type="ECO:0000313" key="3">
    <source>
        <dbReference type="Proteomes" id="UP000729402"/>
    </source>
</evidence>